<dbReference type="STRING" id="2017.SAMN05444320_104508"/>
<name>A0A1M5DLK4_STRHI</name>
<dbReference type="Gene3D" id="3.40.630.30">
    <property type="match status" value="1"/>
</dbReference>
<dbReference type="SUPFAM" id="SSF55729">
    <property type="entry name" value="Acyl-CoA N-acyltransferases (Nat)"/>
    <property type="match status" value="1"/>
</dbReference>
<dbReference type="PROSITE" id="PS51186">
    <property type="entry name" value="GNAT"/>
    <property type="match status" value="1"/>
</dbReference>
<dbReference type="Pfam" id="PF13302">
    <property type="entry name" value="Acetyltransf_3"/>
    <property type="match status" value="1"/>
</dbReference>
<dbReference type="RefSeq" id="WP_073483587.1">
    <property type="nucleotide sequence ID" value="NZ_FQVN01000004.1"/>
</dbReference>
<dbReference type="AlphaFoldDB" id="A0A1M5DLK4"/>
<dbReference type="GO" id="GO:0005840">
    <property type="term" value="C:ribosome"/>
    <property type="evidence" value="ECO:0007669"/>
    <property type="project" value="UniProtKB-KW"/>
</dbReference>
<feature type="domain" description="N-acetyltransferase" evidence="1">
    <location>
        <begin position="13"/>
        <end position="166"/>
    </location>
</feature>
<evidence type="ECO:0000313" key="2">
    <source>
        <dbReference type="EMBL" id="SHF67764.1"/>
    </source>
</evidence>
<keyword evidence="2" id="KW-0808">Transferase</keyword>
<evidence type="ECO:0000259" key="1">
    <source>
        <dbReference type="PROSITE" id="PS51186"/>
    </source>
</evidence>
<protein>
    <submittedName>
        <fullName evidence="2">[SSU ribosomal protein S5P]-alanine acetyltransferase</fullName>
    </submittedName>
</protein>
<dbReference type="GO" id="GO:0016747">
    <property type="term" value="F:acyltransferase activity, transferring groups other than amino-acyl groups"/>
    <property type="evidence" value="ECO:0007669"/>
    <property type="project" value="InterPro"/>
</dbReference>
<keyword evidence="3" id="KW-1185">Reference proteome</keyword>
<dbReference type="OrthoDB" id="5191051at2"/>
<accession>A0A1M5DLK4</accession>
<dbReference type="Proteomes" id="UP000184501">
    <property type="component" value="Unassembled WGS sequence"/>
</dbReference>
<keyword evidence="2" id="KW-0687">Ribonucleoprotein</keyword>
<evidence type="ECO:0000313" key="3">
    <source>
        <dbReference type="Proteomes" id="UP000184501"/>
    </source>
</evidence>
<dbReference type="InterPro" id="IPR051531">
    <property type="entry name" value="N-acetyltransferase"/>
</dbReference>
<reference evidence="2 3" key="1">
    <citation type="submission" date="2016-11" db="EMBL/GenBank/DDBJ databases">
        <authorList>
            <person name="Jaros S."/>
            <person name="Januszkiewicz K."/>
            <person name="Wedrychowicz H."/>
        </authorList>
    </citation>
    <scope>NUCLEOTIDE SEQUENCE [LARGE SCALE GENOMIC DNA]</scope>
    <source>
        <strain evidence="2 3">DSM 44523</strain>
    </source>
</reference>
<organism evidence="2 3">
    <name type="scientific">Streptoalloteichus hindustanus</name>
    <dbReference type="NCBI Taxonomy" id="2017"/>
    <lineage>
        <taxon>Bacteria</taxon>
        <taxon>Bacillati</taxon>
        <taxon>Actinomycetota</taxon>
        <taxon>Actinomycetes</taxon>
        <taxon>Pseudonocardiales</taxon>
        <taxon>Pseudonocardiaceae</taxon>
        <taxon>Streptoalloteichus</taxon>
    </lineage>
</organism>
<dbReference type="PANTHER" id="PTHR43792">
    <property type="entry name" value="GNAT FAMILY, PUTATIVE (AFU_ORTHOLOGUE AFUA_3G00765)-RELATED-RELATED"/>
    <property type="match status" value="1"/>
</dbReference>
<dbReference type="InterPro" id="IPR016181">
    <property type="entry name" value="Acyl_CoA_acyltransferase"/>
</dbReference>
<dbReference type="EMBL" id="FQVN01000004">
    <property type="protein sequence ID" value="SHF67764.1"/>
    <property type="molecule type" value="Genomic_DNA"/>
</dbReference>
<gene>
    <name evidence="2" type="ORF">SAMN05444320_104508</name>
</gene>
<sequence length="169" mass="17963">MRAVRLATARPGLELRSLLPTDGATYAALMAANTAHLTRHGDYTDIVTASPADHTATLAASDPRHHFGIHEAGHLVGSATLVPRDPPRYGLGYLLAEHACGRGIATLAVHALARHARDNLAATDLFAGVTHGNLPSVALLRRLGFHRVATFPTHDRYHLDLAALPDVTA</sequence>
<dbReference type="InterPro" id="IPR000182">
    <property type="entry name" value="GNAT_dom"/>
</dbReference>
<proteinExistence type="predicted"/>
<keyword evidence="2" id="KW-0689">Ribosomal protein</keyword>